<keyword evidence="2" id="KW-1185">Reference proteome</keyword>
<dbReference type="EMBL" id="AP024412">
    <property type="protein sequence ID" value="BCR35373.1"/>
    <property type="molecule type" value="Genomic_DNA"/>
</dbReference>
<gene>
    <name evidence="1" type="ORF">MPAN_002660</name>
</gene>
<protein>
    <submittedName>
        <fullName evidence="1">Stage 0 sporulation protein</fullName>
    </submittedName>
</protein>
<dbReference type="Pfam" id="PF04468">
    <property type="entry name" value="PSP1"/>
    <property type="match status" value="1"/>
</dbReference>
<dbReference type="InterPro" id="IPR007557">
    <property type="entry name" value="PSP1_C"/>
</dbReference>
<dbReference type="PANTHER" id="PTHR43830">
    <property type="entry name" value="PROTEIN PSP1"/>
    <property type="match status" value="1"/>
</dbReference>
<dbReference type="GO" id="GO:0005737">
    <property type="term" value="C:cytoplasm"/>
    <property type="evidence" value="ECO:0007669"/>
    <property type="project" value="TreeGrafter"/>
</dbReference>
<evidence type="ECO:0000313" key="1">
    <source>
        <dbReference type="EMBL" id="BCR35373.1"/>
    </source>
</evidence>
<dbReference type="InterPro" id="IPR047767">
    <property type="entry name" value="PSP1-like"/>
</dbReference>
<proteinExistence type="predicted"/>
<evidence type="ECO:0000313" key="2">
    <source>
        <dbReference type="Proteomes" id="UP000620133"/>
    </source>
</evidence>
<dbReference type="AlphaFoldDB" id="A0A7U9TKF7"/>
<sequence>MDVALVQFKEAGKKYFFSYHNLEINQDDLVVVETSRGIEIGRVYLLKEIEESELTSELKPIIRLAQDEDMKEEEYNQTLEKGVVETAKKLSIKNELEMKILGAEYTLDRKRLLIYFEADSRVDFRGLVRDLSEIYHTRIELRQIGPRDAAKMIGGIGPCGLILCCTMFIGEFDTVSIKMAKNQNLALNPQKISGVCGKLLCCIKYEDEAYTELKKNLPDFHEIVEIEGEQVLVIDVNILGQKVKVKHQQEDFSEWVTLDMIKRIKA</sequence>
<dbReference type="PROSITE" id="PS51411">
    <property type="entry name" value="PSP1_C"/>
    <property type="match status" value="1"/>
</dbReference>
<accession>A0A7U9TKF7</accession>
<dbReference type="RefSeq" id="WP_176239709.1">
    <property type="nucleotide sequence ID" value="NZ_AP024412.1"/>
</dbReference>
<organism evidence="1 2">
    <name type="scientific">Mariniplasma anaerobium</name>
    <dbReference type="NCBI Taxonomy" id="2735436"/>
    <lineage>
        <taxon>Bacteria</taxon>
        <taxon>Bacillati</taxon>
        <taxon>Mycoplasmatota</taxon>
        <taxon>Mollicutes</taxon>
        <taxon>Acholeplasmatales</taxon>
        <taxon>Acholeplasmataceae</taxon>
        <taxon>Mariniplasma</taxon>
    </lineage>
</organism>
<dbReference type="KEGG" id="manr:MPAN_002660"/>
<reference evidence="1" key="1">
    <citation type="submission" date="2021-01" db="EMBL/GenBank/DDBJ databases">
        <title>Draft genome sequence of Acholeplasmataceae bacterium strain Mahy22.</title>
        <authorList>
            <person name="Watanabe M."/>
            <person name="Kojima H."/>
            <person name="Fukui M."/>
        </authorList>
    </citation>
    <scope>NUCLEOTIDE SEQUENCE</scope>
    <source>
        <strain evidence="1">Mahy22</strain>
    </source>
</reference>
<name>A0A7U9TKF7_9MOLU</name>
<dbReference type="NCBIfam" id="NF041131">
    <property type="entry name" value="RicT_YaaT_fam"/>
    <property type="match status" value="1"/>
</dbReference>
<dbReference type="PANTHER" id="PTHR43830:SF3">
    <property type="entry name" value="PROTEIN PSP1"/>
    <property type="match status" value="1"/>
</dbReference>
<dbReference type="Proteomes" id="UP000620133">
    <property type="component" value="Chromosome"/>
</dbReference>